<evidence type="ECO:0000256" key="12">
    <source>
        <dbReference type="ARBA" id="ARBA00023004"/>
    </source>
</evidence>
<evidence type="ECO:0000256" key="11">
    <source>
        <dbReference type="ARBA" id="ARBA00023002"/>
    </source>
</evidence>
<dbReference type="EC" id="1.14.14.1" evidence="6"/>
<dbReference type="GO" id="GO:0005789">
    <property type="term" value="C:endoplasmic reticulum membrane"/>
    <property type="evidence" value="ECO:0007669"/>
    <property type="project" value="UniProtKB-SubCell"/>
</dbReference>
<evidence type="ECO:0000256" key="2">
    <source>
        <dbReference type="ARBA" id="ARBA00003690"/>
    </source>
</evidence>
<feature type="binding site" description="axial binding residue" evidence="16">
    <location>
        <position position="442"/>
    </location>
    <ligand>
        <name>heme</name>
        <dbReference type="ChEBI" id="CHEBI:30413"/>
    </ligand>
    <ligandPart>
        <name>Fe</name>
        <dbReference type="ChEBI" id="CHEBI:18248"/>
    </ligandPart>
</feature>
<keyword evidence="14" id="KW-0472">Membrane</keyword>
<evidence type="ECO:0000256" key="7">
    <source>
        <dbReference type="ARBA" id="ARBA00022617"/>
    </source>
</evidence>
<keyword evidence="7 16" id="KW-0349">Heme</keyword>
<evidence type="ECO:0000256" key="8">
    <source>
        <dbReference type="ARBA" id="ARBA00022723"/>
    </source>
</evidence>
<dbReference type="STRING" id="104452.A0A0L7L5Q5"/>
<keyword evidence="8 16" id="KW-0479">Metal-binding</keyword>
<dbReference type="GO" id="GO:0016712">
    <property type="term" value="F:oxidoreductase activity, acting on paired donors, with incorporation or reduction of molecular oxygen, reduced flavin or flavoprotein as one donor, and incorporation of one atom of oxygen"/>
    <property type="evidence" value="ECO:0007669"/>
    <property type="project" value="UniProtKB-EC"/>
</dbReference>
<keyword evidence="13 17" id="KW-0503">Monooxygenase</keyword>
<dbReference type="InterPro" id="IPR001128">
    <property type="entry name" value="Cyt_P450"/>
</dbReference>
<dbReference type="GO" id="GO:0005506">
    <property type="term" value="F:iron ion binding"/>
    <property type="evidence" value="ECO:0007669"/>
    <property type="project" value="InterPro"/>
</dbReference>
<dbReference type="InterPro" id="IPR036396">
    <property type="entry name" value="Cyt_P450_sf"/>
</dbReference>
<dbReference type="PROSITE" id="PS00086">
    <property type="entry name" value="CYTOCHROME_P450"/>
    <property type="match status" value="1"/>
</dbReference>
<comment type="catalytic activity">
    <reaction evidence="15">
        <text>an organic molecule + reduced [NADPH--hemoprotein reductase] + O2 = an alcohol + oxidized [NADPH--hemoprotein reductase] + H2O + H(+)</text>
        <dbReference type="Rhea" id="RHEA:17149"/>
        <dbReference type="Rhea" id="RHEA-COMP:11964"/>
        <dbReference type="Rhea" id="RHEA-COMP:11965"/>
        <dbReference type="ChEBI" id="CHEBI:15377"/>
        <dbReference type="ChEBI" id="CHEBI:15378"/>
        <dbReference type="ChEBI" id="CHEBI:15379"/>
        <dbReference type="ChEBI" id="CHEBI:30879"/>
        <dbReference type="ChEBI" id="CHEBI:57618"/>
        <dbReference type="ChEBI" id="CHEBI:58210"/>
        <dbReference type="ChEBI" id="CHEBI:142491"/>
        <dbReference type="EC" id="1.14.14.1"/>
    </reaction>
</comment>
<dbReference type="AlphaFoldDB" id="A0A0L7L5Q5"/>
<dbReference type="PANTHER" id="PTHR24292">
    <property type="entry name" value="CYTOCHROME P450"/>
    <property type="match status" value="1"/>
</dbReference>
<comment type="cofactor">
    <cofactor evidence="1 16">
        <name>heme</name>
        <dbReference type="ChEBI" id="CHEBI:30413"/>
    </cofactor>
</comment>
<evidence type="ECO:0000256" key="17">
    <source>
        <dbReference type="RuleBase" id="RU000461"/>
    </source>
</evidence>
<dbReference type="CDD" id="cd11056">
    <property type="entry name" value="CYP6-like"/>
    <property type="match status" value="1"/>
</dbReference>
<keyword evidence="12 16" id="KW-0408">Iron</keyword>
<evidence type="ECO:0000256" key="9">
    <source>
        <dbReference type="ARBA" id="ARBA00022824"/>
    </source>
</evidence>
<name>A0A0L7L5Q5_OPEBR</name>
<evidence type="ECO:0000256" key="6">
    <source>
        <dbReference type="ARBA" id="ARBA00012109"/>
    </source>
</evidence>
<comment type="subcellular location">
    <subcellularLocation>
        <location evidence="4">Endoplasmic reticulum membrane</location>
        <topology evidence="4">Peripheral membrane protein</topology>
    </subcellularLocation>
    <subcellularLocation>
        <location evidence="3">Microsome membrane</location>
        <topology evidence="3">Peripheral membrane protein</topology>
    </subcellularLocation>
</comment>
<evidence type="ECO:0000256" key="14">
    <source>
        <dbReference type="ARBA" id="ARBA00023136"/>
    </source>
</evidence>
<dbReference type="PRINTS" id="PR00385">
    <property type="entry name" value="P450"/>
</dbReference>
<dbReference type="PANTHER" id="PTHR24292:SF84">
    <property type="entry name" value="CYTOCHROME P450 28A5-RELATED"/>
    <property type="match status" value="1"/>
</dbReference>
<dbReference type="Proteomes" id="UP000037510">
    <property type="component" value="Unassembled WGS sequence"/>
</dbReference>
<evidence type="ECO:0000313" key="19">
    <source>
        <dbReference type="Proteomes" id="UP000037510"/>
    </source>
</evidence>
<comment type="caution">
    <text evidence="18">The sequence shown here is derived from an EMBL/GenBank/DDBJ whole genome shotgun (WGS) entry which is preliminary data.</text>
</comment>
<dbReference type="Gene3D" id="1.10.630.10">
    <property type="entry name" value="Cytochrome P450"/>
    <property type="match status" value="1"/>
</dbReference>
<evidence type="ECO:0000256" key="3">
    <source>
        <dbReference type="ARBA" id="ARBA00004174"/>
    </source>
</evidence>
<dbReference type="InterPro" id="IPR050476">
    <property type="entry name" value="Insect_CytP450_Detox"/>
</dbReference>
<evidence type="ECO:0000256" key="1">
    <source>
        <dbReference type="ARBA" id="ARBA00001971"/>
    </source>
</evidence>
<comment type="similarity">
    <text evidence="5 17">Belongs to the cytochrome P450 family.</text>
</comment>
<evidence type="ECO:0000256" key="16">
    <source>
        <dbReference type="PIRSR" id="PIRSR602401-1"/>
    </source>
</evidence>
<dbReference type="GO" id="GO:0020037">
    <property type="term" value="F:heme binding"/>
    <property type="evidence" value="ECO:0007669"/>
    <property type="project" value="InterPro"/>
</dbReference>
<keyword evidence="10" id="KW-0492">Microsome</keyword>
<keyword evidence="11 17" id="KW-0560">Oxidoreductase</keyword>
<evidence type="ECO:0000256" key="15">
    <source>
        <dbReference type="ARBA" id="ARBA00047827"/>
    </source>
</evidence>
<proteinExistence type="inferred from homology"/>
<comment type="function">
    <text evidence="2">May be involved in the metabolism of insect hormones and in the breakdown of synthetic insecticides.</text>
</comment>
<dbReference type="InterPro" id="IPR017972">
    <property type="entry name" value="Cyt_P450_CS"/>
</dbReference>
<accession>A0A0L7L5Q5</accession>
<dbReference type="InterPro" id="IPR002401">
    <property type="entry name" value="Cyt_P450_E_grp-I"/>
</dbReference>
<reference evidence="18 19" key="1">
    <citation type="journal article" date="2015" name="Genome Biol. Evol.">
        <title>The genome of winter moth (Operophtera brumata) provides a genomic perspective on sexual dimorphism and phenology.</title>
        <authorList>
            <person name="Derks M.F."/>
            <person name="Smit S."/>
            <person name="Salis L."/>
            <person name="Schijlen E."/>
            <person name="Bossers A."/>
            <person name="Mateman C."/>
            <person name="Pijl A.S."/>
            <person name="de Ridder D."/>
            <person name="Groenen M.A."/>
            <person name="Visser M.E."/>
            <person name="Megens H.J."/>
        </authorList>
    </citation>
    <scope>NUCLEOTIDE SEQUENCE [LARGE SCALE GENOMIC DNA]</scope>
    <source>
        <strain evidence="18">WM2013NL</strain>
        <tissue evidence="18">Head and thorax</tissue>
    </source>
</reference>
<dbReference type="PRINTS" id="PR00463">
    <property type="entry name" value="EP450I"/>
</dbReference>
<dbReference type="Pfam" id="PF00067">
    <property type="entry name" value="p450"/>
    <property type="match status" value="1"/>
</dbReference>
<dbReference type="SUPFAM" id="SSF48264">
    <property type="entry name" value="Cytochrome P450"/>
    <property type="match status" value="1"/>
</dbReference>
<evidence type="ECO:0000313" key="18">
    <source>
        <dbReference type="EMBL" id="KOB70740.1"/>
    </source>
</evidence>
<dbReference type="EMBL" id="JTDY01002782">
    <property type="protein sequence ID" value="KOB70740.1"/>
    <property type="molecule type" value="Genomic_DNA"/>
</dbReference>
<protein>
    <recommendedName>
        <fullName evidence="6">unspecific monooxygenase</fullName>
        <ecNumber evidence="6">1.14.14.1</ecNumber>
    </recommendedName>
</protein>
<evidence type="ECO:0000256" key="13">
    <source>
        <dbReference type="ARBA" id="ARBA00023033"/>
    </source>
</evidence>
<organism evidence="18 19">
    <name type="scientific">Operophtera brumata</name>
    <name type="common">Winter moth</name>
    <name type="synonym">Phalaena brumata</name>
    <dbReference type="NCBI Taxonomy" id="104452"/>
    <lineage>
        <taxon>Eukaryota</taxon>
        <taxon>Metazoa</taxon>
        <taxon>Ecdysozoa</taxon>
        <taxon>Arthropoda</taxon>
        <taxon>Hexapoda</taxon>
        <taxon>Insecta</taxon>
        <taxon>Pterygota</taxon>
        <taxon>Neoptera</taxon>
        <taxon>Endopterygota</taxon>
        <taxon>Lepidoptera</taxon>
        <taxon>Glossata</taxon>
        <taxon>Ditrysia</taxon>
        <taxon>Geometroidea</taxon>
        <taxon>Geometridae</taxon>
        <taxon>Larentiinae</taxon>
        <taxon>Operophtera</taxon>
    </lineage>
</organism>
<keyword evidence="9" id="KW-0256">Endoplasmic reticulum</keyword>
<evidence type="ECO:0000256" key="5">
    <source>
        <dbReference type="ARBA" id="ARBA00010617"/>
    </source>
</evidence>
<keyword evidence="19" id="KW-1185">Reference proteome</keyword>
<gene>
    <name evidence="18" type="ORF">OBRU01_14870</name>
</gene>
<evidence type="ECO:0000256" key="10">
    <source>
        <dbReference type="ARBA" id="ARBA00022848"/>
    </source>
</evidence>
<evidence type="ECO:0000256" key="4">
    <source>
        <dbReference type="ARBA" id="ARBA00004406"/>
    </source>
</evidence>
<sequence>MIVELILFACTICLAFVYFSGKYNESYWKKRGIKFHTKNKFLGVFYEYVTEERAMFEVLGDLYRDYENEPAVGVGSVLTPSLFIRDATNVSHILQTDFNAFHHRGIENIEGDQLTESVIFLNGPKWKLMRQNMTPLFTSTKLKSMYYIMDRGAQDFVKYMKQHPEVHGGKAFDTMTTYCSAALVASVFGIGTESIFDSPFLKVTQALSKPSIITNLKFVLLNLSPKLTNFLGIKIFAEHEKFFIDSMRQVLERRDKEGVKRHDFADIALQIQKGGIMKDPTTGCEMDPTVGLLSAQAFFFFIAGVEPSATVMFCTLLELGKNPVILRTVQEEIDEAFDTHKVLDYDVISGMLYLEKVLSESMRKFPPIGYLTRQCVQDTVLPVGNIKIDKGTKVFTPIFQIHHDPKYYPEPEVFDPERFSKDGQQPLSDTFYMPFGRGGRICIGARLARLQIKAGLVHLLRHFTPRTLESGQIKFKKDSLNVRPVNIDVVFVPRDIKV</sequence>